<dbReference type="Gene3D" id="3.30.450.20">
    <property type="entry name" value="PAS domain"/>
    <property type="match status" value="2"/>
</dbReference>
<feature type="transmembrane region" description="Helical" evidence="14">
    <location>
        <begin position="21"/>
        <end position="49"/>
    </location>
</feature>
<dbReference type="PRINTS" id="PR00344">
    <property type="entry name" value="BCTRLSENSOR"/>
</dbReference>
<feature type="coiled-coil region" evidence="13">
    <location>
        <begin position="432"/>
        <end position="466"/>
    </location>
</feature>
<dbReference type="SMART" id="SM00388">
    <property type="entry name" value="HisKA"/>
    <property type="match status" value="1"/>
</dbReference>
<keyword evidence="4 12" id="KW-0597">Phosphoprotein</keyword>
<feature type="domain" description="HAMP" evidence="17">
    <location>
        <begin position="388"/>
        <end position="440"/>
    </location>
</feature>
<dbReference type="PROSITE" id="PS50110">
    <property type="entry name" value="RESPONSE_REGULATORY"/>
    <property type="match status" value="1"/>
</dbReference>
<dbReference type="CDD" id="cd00082">
    <property type="entry name" value="HisKA"/>
    <property type="match status" value="1"/>
</dbReference>
<dbReference type="InterPro" id="IPR036097">
    <property type="entry name" value="HisK_dim/P_sf"/>
</dbReference>
<dbReference type="Gene3D" id="6.10.340.10">
    <property type="match status" value="1"/>
</dbReference>
<dbReference type="SMART" id="SM00387">
    <property type="entry name" value="HATPase_c"/>
    <property type="match status" value="1"/>
</dbReference>
<dbReference type="SUPFAM" id="SSF47384">
    <property type="entry name" value="Homodimeric domain of signal transducing histidine kinase"/>
    <property type="match status" value="1"/>
</dbReference>
<evidence type="ECO:0000256" key="9">
    <source>
        <dbReference type="ARBA" id="ARBA00023012"/>
    </source>
</evidence>
<dbReference type="GO" id="GO:0005524">
    <property type="term" value="F:ATP binding"/>
    <property type="evidence" value="ECO:0007669"/>
    <property type="project" value="UniProtKB-KW"/>
</dbReference>
<dbReference type="SUPFAM" id="SSF55874">
    <property type="entry name" value="ATPase domain of HSP90 chaperone/DNA topoisomerase II/histidine kinase"/>
    <property type="match status" value="1"/>
</dbReference>
<dbReference type="InterPro" id="IPR001789">
    <property type="entry name" value="Sig_transdc_resp-reg_receiver"/>
</dbReference>
<evidence type="ECO:0000256" key="4">
    <source>
        <dbReference type="ARBA" id="ARBA00022553"/>
    </source>
</evidence>
<name>A0A150QLD5_SORCE</name>
<gene>
    <name evidence="18" type="ORF">BE15_46290</name>
</gene>
<sequence length="959" mass="105472">MACIMTERAGRDGARLRAAPSLSFWVAGPLVFALLVFVGPGLWIAAWAIERAILTNELGVHTRTHDEWTRRMNDRLIEAEASAARFGRILSRALEEDLVGSPERFDALVGPAPDGGLASRKAGFTVGRDAVVWLPAGYPLDDREKLFLLEAKRVTELYSAGAPGEPIDTWVIPGRNGLVMYWPSYTNYIDQVDTTVDFVSSEWMTLVLPANNPEGKPRWTPTSYDPAARQWMVSVVAPFFRRGVFAGSAGHDVTVDEVMASFQELSLYPGTENALVRGDGTLLVSSVHQRGIHESKGTLTVDSVGDAELKRAFEAAKGAGDGGARVVGSHDERVIVAARLAAPDWYLLTDVPRAALLSSVKGLYWNYWLIAAVSILAIVALPVLVIMRVTLPSVRKLVTAAERIRGGDLDQRFEASGTREFVHIGDALNAMAQQLRASFAALEKTNEELEQRVEQRTAELKDAKVAADAANRAKSDFLANMSHELRTPLNGILGYAQILRRSTRLGEQDQRGVDVISESGAHLLTLINDVLDLAKIESRTMDLHPNDFDFPSFLRATVEICRIRAEQKGIEFVYKPGPALPAGVRADQRRMRQVLLNLLGNAIKFTEQGRVTFTVTEVQDGAAEGLPEDGAGRESRTGKRTIRFEIEDTGSGIRAEHLDQIFLPFRQVGDKKRHGEGTGLGLAISQRIVALMGSSIHVRSELDKGSVFWMDVTLAEAPNWIDNARLTEHGRIVGYEGARRRLLVVDDKRENRAVIVNMLEPLGFALTEARDGQEGLDRIASEAFDLIITDIAMPVLDGWEMMRRVRKMPERAGTILIASSASAFVTDQDKSLEAGANDFIAKPLQMDELLEKIQRHLSLAWLHERQDGAGQEAEPSPDPGVIPAVAPADVPLPPVEDLKALRDLARKGLVNQIQKYADRLDQASPGNAPFTRHLRKLARDFRLEAIEEFVGRHLDSGAS</sequence>
<dbReference type="Pfam" id="PF02518">
    <property type="entry name" value="HATPase_c"/>
    <property type="match status" value="1"/>
</dbReference>
<keyword evidence="14" id="KW-1133">Transmembrane helix</keyword>
<dbReference type="InterPro" id="IPR036890">
    <property type="entry name" value="HATPase_C_sf"/>
</dbReference>
<dbReference type="Gene3D" id="3.30.565.10">
    <property type="entry name" value="Histidine kinase-like ATPase, C-terminal domain"/>
    <property type="match status" value="1"/>
</dbReference>
<dbReference type="InterPro" id="IPR003594">
    <property type="entry name" value="HATPase_dom"/>
</dbReference>
<keyword evidence="7" id="KW-0418">Kinase</keyword>
<comment type="catalytic activity">
    <reaction evidence="1">
        <text>ATP + protein L-histidine = ADP + protein N-phospho-L-histidine.</text>
        <dbReference type="EC" id="2.7.13.3"/>
    </reaction>
</comment>
<dbReference type="FunFam" id="3.30.565.10:FF:000010">
    <property type="entry name" value="Sensor histidine kinase RcsC"/>
    <property type="match status" value="1"/>
</dbReference>
<dbReference type="SMART" id="SM00448">
    <property type="entry name" value="REC"/>
    <property type="match status" value="1"/>
</dbReference>
<keyword evidence="5" id="KW-0808">Transferase</keyword>
<evidence type="ECO:0000256" key="5">
    <source>
        <dbReference type="ARBA" id="ARBA00022679"/>
    </source>
</evidence>
<dbReference type="Pfam" id="PF00512">
    <property type="entry name" value="HisKA"/>
    <property type="match status" value="1"/>
</dbReference>
<dbReference type="Gene3D" id="3.40.50.2300">
    <property type="match status" value="1"/>
</dbReference>
<keyword evidence="11" id="KW-0131">Cell cycle</keyword>
<dbReference type="InterPro" id="IPR003661">
    <property type="entry name" value="HisK_dim/P_dom"/>
</dbReference>
<evidence type="ECO:0000313" key="19">
    <source>
        <dbReference type="Proteomes" id="UP000075260"/>
    </source>
</evidence>
<dbReference type="PROSITE" id="PS50885">
    <property type="entry name" value="HAMP"/>
    <property type="match status" value="1"/>
</dbReference>
<evidence type="ECO:0000256" key="12">
    <source>
        <dbReference type="PROSITE-ProRule" id="PRU00169"/>
    </source>
</evidence>
<evidence type="ECO:0000256" key="3">
    <source>
        <dbReference type="ARBA" id="ARBA00012438"/>
    </source>
</evidence>
<dbReference type="SUPFAM" id="SSF52172">
    <property type="entry name" value="CheY-like"/>
    <property type="match status" value="1"/>
</dbReference>
<keyword evidence="6" id="KW-0547">Nucleotide-binding</keyword>
<evidence type="ECO:0000256" key="13">
    <source>
        <dbReference type="SAM" id="Coils"/>
    </source>
</evidence>
<evidence type="ECO:0000256" key="14">
    <source>
        <dbReference type="SAM" id="Phobius"/>
    </source>
</evidence>
<dbReference type="Pfam" id="PF00072">
    <property type="entry name" value="Response_reg"/>
    <property type="match status" value="1"/>
</dbReference>
<comment type="caution">
    <text evidence="18">The sequence shown here is derived from an EMBL/GenBank/DDBJ whole genome shotgun (WGS) entry which is preliminary data.</text>
</comment>
<feature type="modified residue" description="4-aspartylphosphate" evidence="12">
    <location>
        <position position="790"/>
    </location>
</feature>
<evidence type="ECO:0000259" key="17">
    <source>
        <dbReference type="PROSITE" id="PS50885"/>
    </source>
</evidence>
<dbReference type="CDD" id="cd17546">
    <property type="entry name" value="REC_hyHK_CKI1_RcsC-like"/>
    <property type="match status" value="1"/>
</dbReference>
<dbReference type="SMART" id="SM00304">
    <property type="entry name" value="HAMP"/>
    <property type="match status" value="1"/>
</dbReference>
<dbReference type="GO" id="GO:0000155">
    <property type="term" value="F:phosphorelay sensor kinase activity"/>
    <property type="evidence" value="ECO:0007669"/>
    <property type="project" value="InterPro"/>
</dbReference>
<dbReference type="AlphaFoldDB" id="A0A150QLD5"/>
<dbReference type="GO" id="GO:0016020">
    <property type="term" value="C:membrane"/>
    <property type="evidence" value="ECO:0007669"/>
    <property type="project" value="UniProtKB-SubCell"/>
</dbReference>
<dbReference type="PROSITE" id="PS50109">
    <property type="entry name" value="HIS_KIN"/>
    <property type="match status" value="1"/>
</dbReference>
<dbReference type="InterPro" id="IPR011006">
    <property type="entry name" value="CheY-like_superfamily"/>
</dbReference>
<keyword evidence="10 14" id="KW-0472">Membrane</keyword>
<dbReference type="EMBL" id="JEMA01000548">
    <property type="protein sequence ID" value="KYF68652.1"/>
    <property type="molecule type" value="Genomic_DNA"/>
</dbReference>
<evidence type="ECO:0000256" key="7">
    <source>
        <dbReference type="ARBA" id="ARBA00022777"/>
    </source>
</evidence>
<keyword evidence="13" id="KW-0175">Coiled coil</keyword>
<keyword evidence="9" id="KW-0902">Two-component regulatory system</keyword>
<reference evidence="18 19" key="1">
    <citation type="submission" date="2014-02" db="EMBL/GenBank/DDBJ databases">
        <title>The small core and large imbalanced accessory genome model reveals a collaborative survival strategy of Sorangium cellulosum strains in nature.</title>
        <authorList>
            <person name="Han K."/>
            <person name="Peng R."/>
            <person name="Blom J."/>
            <person name="Li Y.-Z."/>
        </authorList>
    </citation>
    <scope>NUCLEOTIDE SEQUENCE [LARGE SCALE GENOMIC DNA]</scope>
    <source>
        <strain evidence="18 19">So0008-312</strain>
    </source>
</reference>
<dbReference type="SUPFAM" id="SSF158472">
    <property type="entry name" value="HAMP domain-like"/>
    <property type="match status" value="1"/>
</dbReference>
<dbReference type="InterPro" id="IPR004358">
    <property type="entry name" value="Sig_transdc_His_kin-like_C"/>
</dbReference>
<dbReference type="InterPro" id="IPR003660">
    <property type="entry name" value="HAMP_dom"/>
</dbReference>
<dbReference type="CDD" id="cd16922">
    <property type="entry name" value="HATPase_EvgS-ArcB-TorS-like"/>
    <property type="match status" value="1"/>
</dbReference>
<feature type="domain" description="Histidine kinase" evidence="15">
    <location>
        <begin position="480"/>
        <end position="716"/>
    </location>
</feature>
<evidence type="ECO:0000256" key="1">
    <source>
        <dbReference type="ARBA" id="ARBA00000085"/>
    </source>
</evidence>
<feature type="transmembrane region" description="Helical" evidence="14">
    <location>
        <begin position="365"/>
        <end position="387"/>
    </location>
</feature>
<dbReference type="CDD" id="cd06225">
    <property type="entry name" value="HAMP"/>
    <property type="match status" value="1"/>
</dbReference>
<evidence type="ECO:0000259" key="16">
    <source>
        <dbReference type="PROSITE" id="PS50110"/>
    </source>
</evidence>
<evidence type="ECO:0000256" key="11">
    <source>
        <dbReference type="ARBA" id="ARBA00023306"/>
    </source>
</evidence>
<evidence type="ECO:0000256" key="8">
    <source>
        <dbReference type="ARBA" id="ARBA00022840"/>
    </source>
</evidence>
<dbReference type="EC" id="2.7.13.3" evidence="3"/>
<dbReference type="Proteomes" id="UP000075260">
    <property type="component" value="Unassembled WGS sequence"/>
</dbReference>
<organism evidence="18 19">
    <name type="scientific">Sorangium cellulosum</name>
    <name type="common">Polyangium cellulosum</name>
    <dbReference type="NCBI Taxonomy" id="56"/>
    <lineage>
        <taxon>Bacteria</taxon>
        <taxon>Pseudomonadati</taxon>
        <taxon>Myxococcota</taxon>
        <taxon>Polyangia</taxon>
        <taxon>Polyangiales</taxon>
        <taxon>Polyangiaceae</taxon>
        <taxon>Sorangium</taxon>
    </lineage>
</organism>
<dbReference type="PANTHER" id="PTHR43047">
    <property type="entry name" value="TWO-COMPONENT HISTIDINE PROTEIN KINASE"/>
    <property type="match status" value="1"/>
</dbReference>
<evidence type="ECO:0000313" key="18">
    <source>
        <dbReference type="EMBL" id="KYF68652.1"/>
    </source>
</evidence>
<evidence type="ECO:0000256" key="6">
    <source>
        <dbReference type="ARBA" id="ARBA00022741"/>
    </source>
</evidence>
<dbReference type="Gene3D" id="1.10.287.130">
    <property type="match status" value="1"/>
</dbReference>
<dbReference type="Pfam" id="PF00672">
    <property type="entry name" value="HAMP"/>
    <property type="match status" value="1"/>
</dbReference>
<proteinExistence type="predicted"/>
<accession>A0A150QLD5</accession>
<comment type="subcellular location">
    <subcellularLocation>
        <location evidence="2">Membrane</location>
    </subcellularLocation>
</comment>
<feature type="domain" description="Response regulatory" evidence="16">
    <location>
        <begin position="741"/>
        <end position="857"/>
    </location>
</feature>
<evidence type="ECO:0000259" key="15">
    <source>
        <dbReference type="PROSITE" id="PS50109"/>
    </source>
</evidence>
<evidence type="ECO:0000256" key="10">
    <source>
        <dbReference type="ARBA" id="ARBA00023136"/>
    </source>
</evidence>
<keyword evidence="14" id="KW-0812">Transmembrane</keyword>
<keyword evidence="8" id="KW-0067">ATP-binding</keyword>
<dbReference type="InterPro" id="IPR005467">
    <property type="entry name" value="His_kinase_dom"/>
</dbReference>
<dbReference type="FunFam" id="1.10.287.130:FF:000038">
    <property type="entry name" value="Sensory transduction histidine kinase"/>
    <property type="match status" value="1"/>
</dbReference>
<evidence type="ECO:0000256" key="2">
    <source>
        <dbReference type="ARBA" id="ARBA00004370"/>
    </source>
</evidence>
<protein>
    <recommendedName>
        <fullName evidence="3">histidine kinase</fullName>
        <ecNumber evidence="3">2.7.13.3</ecNumber>
    </recommendedName>
</protein>